<organism evidence="2 3">
    <name type="scientific">Nonomuraea pusilla</name>
    <dbReference type="NCBI Taxonomy" id="46177"/>
    <lineage>
        <taxon>Bacteria</taxon>
        <taxon>Bacillati</taxon>
        <taxon>Actinomycetota</taxon>
        <taxon>Actinomycetes</taxon>
        <taxon>Streptosporangiales</taxon>
        <taxon>Streptosporangiaceae</taxon>
        <taxon>Nonomuraea</taxon>
    </lineage>
</organism>
<accession>A0A1H8C1D7</accession>
<dbReference type="STRING" id="46177.SAMN05660976_06286"/>
<evidence type="ECO:0000313" key="2">
    <source>
        <dbReference type="EMBL" id="SEM88679.1"/>
    </source>
</evidence>
<sequence>MRLFGREHDNEEAVRQDDAVAAFWAWWQESRPRVEALVAAGDKEGLAELLAPAVGAVHPGLVWEVAPGRSAVNALVVTAAGDAELRPLAHRWAGAAPAADLMWEFHPSRRPDPQPAGLSLDVGGFTFGLDKLVLGLRVPRGSDRVDVSAYHPIFSELDEETRTEATLLALDRILGEDEVARWVGEITPATAAPIDAVAAAYLPAVVADVASGAGEDQWLLLEGQTGDGAPLVAAARHPLRPVDHPLLDQHVMITLPYAHHDADGLPAGASEEALRAFDERLGALLAPRDDALLAAHLSAQGHRVVHVYADSRSDAAARVGELAARWKEGKAVVDVEADPAWAAVSAFMS</sequence>
<proteinExistence type="predicted"/>
<dbReference type="OrthoDB" id="3828153at2"/>
<gene>
    <name evidence="2" type="ORF">SAMN05660976_06286</name>
</gene>
<dbReference type="Proteomes" id="UP000198953">
    <property type="component" value="Unassembled WGS sequence"/>
</dbReference>
<protein>
    <recommendedName>
        <fullName evidence="1">DUF695 domain-containing protein</fullName>
    </recommendedName>
</protein>
<dbReference type="AlphaFoldDB" id="A0A1H8C1D7"/>
<dbReference type="RefSeq" id="WP_055505203.1">
    <property type="nucleotide sequence ID" value="NZ_BBZG01000002.1"/>
</dbReference>
<reference evidence="2 3" key="1">
    <citation type="submission" date="2016-10" db="EMBL/GenBank/DDBJ databases">
        <authorList>
            <person name="de Groot N.N."/>
        </authorList>
    </citation>
    <scope>NUCLEOTIDE SEQUENCE [LARGE SCALE GENOMIC DNA]</scope>
    <source>
        <strain evidence="2 3">DSM 43357</strain>
    </source>
</reference>
<keyword evidence="3" id="KW-1185">Reference proteome</keyword>
<evidence type="ECO:0000313" key="3">
    <source>
        <dbReference type="Proteomes" id="UP000198953"/>
    </source>
</evidence>
<dbReference type="InterPro" id="IPR016097">
    <property type="entry name" value="DUF695"/>
</dbReference>
<evidence type="ECO:0000259" key="1">
    <source>
        <dbReference type="Pfam" id="PF05117"/>
    </source>
</evidence>
<name>A0A1H8C1D7_9ACTN</name>
<dbReference type="Pfam" id="PF05117">
    <property type="entry name" value="DUF695"/>
    <property type="match status" value="1"/>
</dbReference>
<feature type="domain" description="DUF695" evidence="1">
    <location>
        <begin position="247"/>
        <end position="343"/>
    </location>
</feature>
<dbReference type="EMBL" id="FOBF01000018">
    <property type="protein sequence ID" value="SEM88679.1"/>
    <property type="molecule type" value="Genomic_DNA"/>
</dbReference>